<feature type="transmembrane region" description="Helical" evidence="16">
    <location>
        <begin position="141"/>
        <end position="163"/>
    </location>
</feature>
<accession>A0ABY8N8W7</accession>
<evidence type="ECO:0000256" key="4">
    <source>
        <dbReference type="ARBA" id="ARBA00013170"/>
    </source>
</evidence>
<dbReference type="PIRSF" id="PIRSF000847">
    <property type="entry name" value="Phos_ph_gly_syn"/>
    <property type="match status" value="1"/>
</dbReference>
<dbReference type="InterPro" id="IPR000462">
    <property type="entry name" value="CDP-OH_P_trans"/>
</dbReference>
<feature type="transmembrane region" description="Helical" evidence="16">
    <location>
        <begin position="38"/>
        <end position="64"/>
    </location>
</feature>
<comment type="similarity">
    <text evidence="3 15">Belongs to the CDP-alcohol phosphatidyltransferase class-I family.</text>
</comment>
<evidence type="ECO:0000256" key="2">
    <source>
        <dbReference type="ARBA" id="ARBA00005042"/>
    </source>
</evidence>
<evidence type="ECO:0000256" key="3">
    <source>
        <dbReference type="ARBA" id="ARBA00010441"/>
    </source>
</evidence>
<dbReference type="Gene3D" id="1.20.120.1760">
    <property type="match status" value="1"/>
</dbReference>
<evidence type="ECO:0000313" key="17">
    <source>
        <dbReference type="EMBL" id="WGL15344.1"/>
    </source>
</evidence>
<keyword evidence="6" id="KW-0444">Lipid biosynthesis</keyword>
<evidence type="ECO:0000256" key="14">
    <source>
        <dbReference type="ARBA" id="ARBA00048586"/>
    </source>
</evidence>
<feature type="transmembrane region" description="Helical" evidence="16">
    <location>
        <begin position="175"/>
        <end position="196"/>
    </location>
</feature>
<dbReference type="InterPro" id="IPR050324">
    <property type="entry name" value="CDP-alcohol_PTase-I"/>
</dbReference>
<feature type="transmembrane region" description="Helical" evidence="16">
    <location>
        <begin position="108"/>
        <end position="129"/>
    </location>
</feature>
<dbReference type="InterPro" id="IPR043130">
    <property type="entry name" value="CDP-OH_PTrfase_TM_dom"/>
</dbReference>
<evidence type="ECO:0000256" key="8">
    <source>
        <dbReference type="ARBA" id="ARBA00022692"/>
    </source>
</evidence>
<evidence type="ECO:0000256" key="9">
    <source>
        <dbReference type="ARBA" id="ARBA00022989"/>
    </source>
</evidence>
<keyword evidence="7 15" id="KW-0808">Transferase</keyword>
<dbReference type="PANTHER" id="PTHR14269">
    <property type="entry name" value="CDP-DIACYLGLYCEROL--GLYCEROL-3-PHOSPHATE 3-PHOSPHATIDYLTRANSFERASE-RELATED"/>
    <property type="match status" value="1"/>
</dbReference>
<keyword evidence="13" id="KW-1208">Phospholipid metabolism</keyword>
<name>A0ABY8N8W7_9GAMM</name>
<evidence type="ECO:0000256" key="6">
    <source>
        <dbReference type="ARBA" id="ARBA00022516"/>
    </source>
</evidence>
<reference evidence="17 18" key="1">
    <citation type="submission" date="2023-02" db="EMBL/GenBank/DDBJ databases">
        <title>Description and genomic characterization of Microbulbifer bruguierae sp. nov., isolated from the sediment of mangrove plant Bruguiera sexangula.</title>
        <authorList>
            <person name="Long M."/>
        </authorList>
    </citation>
    <scope>NUCLEOTIDE SEQUENCE [LARGE SCALE GENOMIC DNA]</scope>
    <source>
        <strain evidence="17 18">H12</strain>
    </source>
</reference>
<comment type="subcellular location">
    <subcellularLocation>
        <location evidence="1">Membrane</location>
        <topology evidence="1">Multi-pass membrane protein</topology>
    </subcellularLocation>
</comment>
<dbReference type="Pfam" id="PF01066">
    <property type="entry name" value="CDP-OH_P_transf"/>
    <property type="match status" value="1"/>
</dbReference>
<proteinExistence type="inferred from homology"/>
<keyword evidence="12" id="KW-0594">Phospholipid biosynthesis</keyword>
<dbReference type="PANTHER" id="PTHR14269:SF11">
    <property type="entry name" value="CDP-DIACYLGLYCEROL--GLYCEROL-3-PHOSPHATE 3-PHOSPHATIDYLTRANSFERASE"/>
    <property type="match status" value="1"/>
</dbReference>
<organism evidence="17 18">
    <name type="scientific">Microbulbifer bruguierae</name>
    <dbReference type="NCBI Taxonomy" id="3029061"/>
    <lineage>
        <taxon>Bacteria</taxon>
        <taxon>Pseudomonadati</taxon>
        <taxon>Pseudomonadota</taxon>
        <taxon>Gammaproteobacteria</taxon>
        <taxon>Cellvibrionales</taxon>
        <taxon>Microbulbiferaceae</taxon>
        <taxon>Microbulbifer</taxon>
    </lineage>
</organism>
<evidence type="ECO:0000256" key="1">
    <source>
        <dbReference type="ARBA" id="ARBA00004141"/>
    </source>
</evidence>
<evidence type="ECO:0000256" key="15">
    <source>
        <dbReference type="RuleBase" id="RU003750"/>
    </source>
</evidence>
<evidence type="ECO:0000256" key="7">
    <source>
        <dbReference type="ARBA" id="ARBA00022679"/>
    </source>
</evidence>
<keyword evidence="10" id="KW-0443">Lipid metabolism</keyword>
<evidence type="ECO:0000256" key="16">
    <source>
        <dbReference type="SAM" id="Phobius"/>
    </source>
</evidence>
<comment type="catalytic activity">
    <reaction evidence="14">
        <text>a CDP-1,2-diacyl-sn-glycerol + sn-glycerol 3-phosphate = a 1,2-diacyl-sn-glycero-3-phospho-(1'-sn-glycero-3'-phosphate) + CMP + H(+)</text>
        <dbReference type="Rhea" id="RHEA:12593"/>
        <dbReference type="ChEBI" id="CHEBI:15378"/>
        <dbReference type="ChEBI" id="CHEBI:57597"/>
        <dbReference type="ChEBI" id="CHEBI:58332"/>
        <dbReference type="ChEBI" id="CHEBI:60110"/>
        <dbReference type="ChEBI" id="CHEBI:60377"/>
        <dbReference type="EC" id="2.7.8.5"/>
    </reaction>
</comment>
<comment type="pathway">
    <text evidence="2">Phospholipid metabolism; phosphatidylglycerol biosynthesis; phosphatidylglycerol from CDP-diacylglycerol: step 1/2.</text>
</comment>
<protein>
    <recommendedName>
        <fullName evidence="5">CDP-diacylglycerol--glycerol-3-phosphate 3-phosphatidyltransferase</fullName>
        <ecNumber evidence="4">2.7.8.5</ecNumber>
    </recommendedName>
</protein>
<evidence type="ECO:0000256" key="10">
    <source>
        <dbReference type="ARBA" id="ARBA00023098"/>
    </source>
</evidence>
<evidence type="ECO:0000256" key="5">
    <source>
        <dbReference type="ARBA" id="ARBA00014944"/>
    </source>
</evidence>
<sequence length="214" mass="24285">MMTRKKNVTETVTPAAQRSPWRHLPNILSLSRLALVPLIFWLSLSGANFLALLVFLLGPITDLLDGYLARRFGWESDFGSRVDPIADRVFVLCLMPLLWYYGAIAPLYAALVVMRYAIQLSVIPVLRLWLKKPFRVAPDWISKLAALVVFVVLGMGFADQVAIELFPDTSSEEVLFQRSMTALAVTGTLLEIWILCRFVPRYRQIVRGTHDTFE</sequence>
<dbReference type="EMBL" id="CP118605">
    <property type="protein sequence ID" value="WGL15344.1"/>
    <property type="molecule type" value="Genomic_DNA"/>
</dbReference>
<gene>
    <name evidence="17" type="ORF">PVT68_11250</name>
</gene>
<dbReference type="InterPro" id="IPR048254">
    <property type="entry name" value="CDP_ALCOHOL_P_TRANSF_CS"/>
</dbReference>
<keyword evidence="11 16" id="KW-0472">Membrane</keyword>
<evidence type="ECO:0000313" key="18">
    <source>
        <dbReference type="Proteomes" id="UP001236500"/>
    </source>
</evidence>
<keyword evidence="9 16" id="KW-1133">Transmembrane helix</keyword>
<keyword evidence="18" id="KW-1185">Reference proteome</keyword>
<dbReference type="RefSeq" id="WP_280318088.1">
    <property type="nucleotide sequence ID" value="NZ_CP118605.1"/>
</dbReference>
<evidence type="ECO:0000256" key="12">
    <source>
        <dbReference type="ARBA" id="ARBA00023209"/>
    </source>
</evidence>
<dbReference type="InterPro" id="IPR004570">
    <property type="entry name" value="Phosphatidylglycerol_P_synth"/>
</dbReference>
<evidence type="ECO:0000256" key="11">
    <source>
        <dbReference type="ARBA" id="ARBA00023136"/>
    </source>
</evidence>
<dbReference type="Proteomes" id="UP001236500">
    <property type="component" value="Chromosome"/>
</dbReference>
<dbReference type="EC" id="2.7.8.5" evidence="4"/>
<dbReference type="PROSITE" id="PS00379">
    <property type="entry name" value="CDP_ALCOHOL_P_TRANSF"/>
    <property type="match status" value="1"/>
</dbReference>
<evidence type="ECO:0000256" key="13">
    <source>
        <dbReference type="ARBA" id="ARBA00023264"/>
    </source>
</evidence>
<keyword evidence="8 16" id="KW-0812">Transmembrane</keyword>